<evidence type="ECO:0000313" key="5">
    <source>
        <dbReference type="Proteomes" id="UP000053989"/>
    </source>
</evidence>
<proteinExistence type="predicted"/>
<dbReference type="AlphaFoldDB" id="A0A0C2YLZ7"/>
<organism evidence="4 5">
    <name type="scientific">Scleroderma citrinum Foug A</name>
    <dbReference type="NCBI Taxonomy" id="1036808"/>
    <lineage>
        <taxon>Eukaryota</taxon>
        <taxon>Fungi</taxon>
        <taxon>Dikarya</taxon>
        <taxon>Basidiomycota</taxon>
        <taxon>Agaricomycotina</taxon>
        <taxon>Agaricomycetes</taxon>
        <taxon>Agaricomycetidae</taxon>
        <taxon>Boletales</taxon>
        <taxon>Sclerodermatineae</taxon>
        <taxon>Sclerodermataceae</taxon>
        <taxon>Scleroderma</taxon>
    </lineage>
</organism>
<sequence length="202" mass="21617">MNSCLIHWFQGKKGFEDVAALAKDGVKFIHNLSNGPSASTPHLYLSALPFAPEDSLLVKALRERFLCIAKVVGGHHKEWPSTQVLLQGHTSYVTSVAFSPDGTRIVSGSGDKTVRVWDAERGVQIGSPLQGHTSYVTSVAFSPDGTRIVSGSGDKTVRVWDAERGVQIGSPLQGHTSYVRSVAFSPDGTRIVSGSGDNTVRV</sequence>
<dbReference type="SMART" id="SM00320">
    <property type="entry name" value="WD40"/>
    <property type="match status" value="3"/>
</dbReference>
<dbReference type="InterPro" id="IPR001680">
    <property type="entry name" value="WD40_rpt"/>
</dbReference>
<gene>
    <name evidence="4" type="ORF">SCLCIDRAFT_144660</name>
</gene>
<dbReference type="PANTHER" id="PTHR22847">
    <property type="entry name" value="WD40 REPEAT PROTEIN"/>
    <property type="match status" value="1"/>
</dbReference>
<feature type="repeat" description="WD" evidence="3">
    <location>
        <begin position="172"/>
        <end position="202"/>
    </location>
</feature>
<dbReference type="PROSITE" id="PS50294">
    <property type="entry name" value="WD_REPEATS_REGION"/>
    <property type="match status" value="3"/>
</dbReference>
<dbReference type="EMBL" id="KN822328">
    <property type="protein sequence ID" value="KIM50798.1"/>
    <property type="molecule type" value="Genomic_DNA"/>
</dbReference>
<reference evidence="5" key="2">
    <citation type="submission" date="2015-01" db="EMBL/GenBank/DDBJ databases">
        <title>Evolutionary Origins and Diversification of the Mycorrhizal Mutualists.</title>
        <authorList>
            <consortium name="DOE Joint Genome Institute"/>
            <consortium name="Mycorrhizal Genomics Consortium"/>
            <person name="Kohler A."/>
            <person name="Kuo A."/>
            <person name="Nagy L.G."/>
            <person name="Floudas D."/>
            <person name="Copeland A."/>
            <person name="Barry K.W."/>
            <person name="Cichocki N."/>
            <person name="Veneault-Fourrey C."/>
            <person name="LaButti K."/>
            <person name="Lindquist E.A."/>
            <person name="Lipzen A."/>
            <person name="Lundell T."/>
            <person name="Morin E."/>
            <person name="Murat C."/>
            <person name="Riley R."/>
            <person name="Ohm R."/>
            <person name="Sun H."/>
            <person name="Tunlid A."/>
            <person name="Henrissat B."/>
            <person name="Grigoriev I.V."/>
            <person name="Hibbett D.S."/>
            <person name="Martin F."/>
        </authorList>
    </citation>
    <scope>NUCLEOTIDE SEQUENCE [LARGE SCALE GENOMIC DNA]</scope>
    <source>
        <strain evidence="5">Foug A</strain>
    </source>
</reference>
<dbReference type="OrthoDB" id="674604at2759"/>
<evidence type="ECO:0000256" key="2">
    <source>
        <dbReference type="ARBA" id="ARBA00022737"/>
    </source>
</evidence>
<accession>A0A0C2YLZ7</accession>
<dbReference type="Proteomes" id="UP000053989">
    <property type="component" value="Unassembled WGS sequence"/>
</dbReference>
<dbReference type="PRINTS" id="PR00320">
    <property type="entry name" value="GPROTEINBRPT"/>
</dbReference>
<reference evidence="4 5" key="1">
    <citation type="submission" date="2014-04" db="EMBL/GenBank/DDBJ databases">
        <authorList>
            <consortium name="DOE Joint Genome Institute"/>
            <person name="Kuo A."/>
            <person name="Kohler A."/>
            <person name="Nagy L.G."/>
            <person name="Floudas D."/>
            <person name="Copeland A."/>
            <person name="Barry K.W."/>
            <person name="Cichocki N."/>
            <person name="Veneault-Fourrey C."/>
            <person name="LaButti K."/>
            <person name="Lindquist E.A."/>
            <person name="Lipzen A."/>
            <person name="Lundell T."/>
            <person name="Morin E."/>
            <person name="Murat C."/>
            <person name="Sun H."/>
            <person name="Tunlid A."/>
            <person name="Henrissat B."/>
            <person name="Grigoriev I.V."/>
            <person name="Hibbett D.S."/>
            <person name="Martin F."/>
            <person name="Nordberg H.P."/>
            <person name="Cantor M.N."/>
            <person name="Hua S.X."/>
        </authorList>
    </citation>
    <scope>NUCLEOTIDE SEQUENCE [LARGE SCALE GENOMIC DNA]</scope>
    <source>
        <strain evidence="4 5">Foug A</strain>
    </source>
</reference>
<keyword evidence="1 3" id="KW-0853">WD repeat</keyword>
<dbReference type="Pfam" id="PF00400">
    <property type="entry name" value="WD40"/>
    <property type="match status" value="3"/>
</dbReference>
<dbReference type="GO" id="GO:1990234">
    <property type="term" value="C:transferase complex"/>
    <property type="evidence" value="ECO:0007669"/>
    <property type="project" value="UniProtKB-ARBA"/>
</dbReference>
<feature type="non-terminal residue" evidence="4">
    <location>
        <position position="202"/>
    </location>
</feature>
<dbReference type="PROSITE" id="PS50082">
    <property type="entry name" value="WD_REPEATS_2"/>
    <property type="match status" value="3"/>
</dbReference>
<dbReference type="InterPro" id="IPR015943">
    <property type="entry name" value="WD40/YVTN_repeat-like_dom_sf"/>
</dbReference>
<dbReference type="STRING" id="1036808.A0A0C2YLZ7"/>
<keyword evidence="5" id="KW-1185">Reference proteome</keyword>
<dbReference type="SUPFAM" id="SSF50978">
    <property type="entry name" value="WD40 repeat-like"/>
    <property type="match status" value="1"/>
</dbReference>
<feature type="repeat" description="WD" evidence="3">
    <location>
        <begin position="86"/>
        <end position="127"/>
    </location>
</feature>
<dbReference type="InterPro" id="IPR036322">
    <property type="entry name" value="WD40_repeat_dom_sf"/>
</dbReference>
<dbReference type="InParanoid" id="A0A0C2YLZ7"/>
<evidence type="ECO:0000313" key="4">
    <source>
        <dbReference type="EMBL" id="KIM50798.1"/>
    </source>
</evidence>
<name>A0A0C2YLZ7_9AGAM</name>
<keyword evidence="2" id="KW-0677">Repeat</keyword>
<feature type="repeat" description="WD" evidence="3">
    <location>
        <begin position="129"/>
        <end position="170"/>
    </location>
</feature>
<evidence type="ECO:0000256" key="3">
    <source>
        <dbReference type="PROSITE-ProRule" id="PRU00221"/>
    </source>
</evidence>
<dbReference type="HOGENOM" id="CLU_000288_57_19_1"/>
<dbReference type="InterPro" id="IPR020472">
    <property type="entry name" value="WD40_PAC1"/>
</dbReference>
<evidence type="ECO:0000256" key="1">
    <source>
        <dbReference type="ARBA" id="ARBA00022574"/>
    </source>
</evidence>
<dbReference type="GO" id="GO:0005634">
    <property type="term" value="C:nucleus"/>
    <property type="evidence" value="ECO:0007669"/>
    <property type="project" value="TreeGrafter"/>
</dbReference>
<protein>
    <submittedName>
        <fullName evidence="4">Uncharacterized protein</fullName>
    </submittedName>
</protein>
<dbReference type="Gene3D" id="2.130.10.10">
    <property type="entry name" value="YVTN repeat-like/Quinoprotein amine dehydrogenase"/>
    <property type="match status" value="1"/>
</dbReference>
<dbReference type="PANTHER" id="PTHR22847:SF637">
    <property type="entry name" value="WD REPEAT DOMAIN 5B"/>
    <property type="match status" value="1"/>
</dbReference>